<dbReference type="Gene3D" id="3.60.20.10">
    <property type="entry name" value="Glutamine Phosphoribosylpyrophosphate, subunit 1, domain 1"/>
    <property type="match status" value="1"/>
</dbReference>
<dbReference type="PROSITE" id="PS51278">
    <property type="entry name" value="GATASE_TYPE_2"/>
    <property type="match status" value="1"/>
</dbReference>
<keyword evidence="1 3" id="KW-0315">Glutamine amidotransferase</keyword>
<dbReference type="Pfam" id="PF13230">
    <property type="entry name" value="GATase_4"/>
    <property type="match status" value="1"/>
</dbReference>
<protein>
    <submittedName>
        <fullName evidence="3">Class II glutamine amidotransferase</fullName>
    </submittedName>
</protein>
<dbReference type="InterPro" id="IPR017932">
    <property type="entry name" value="GATase_2_dom"/>
</dbReference>
<evidence type="ECO:0000313" key="4">
    <source>
        <dbReference type="Proteomes" id="UP001501442"/>
    </source>
</evidence>
<evidence type="ECO:0000256" key="1">
    <source>
        <dbReference type="ARBA" id="ARBA00022962"/>
    </source>
</evidence>
<keyword evidence="4" id="KW-1185">Reference proteome</keyword>
<dbReference type="RefSeq" id="WP_345428625.1">
    <property type="nucleotide sequence ID" value="NZ_BAABHK010000001.1"/>
</dbReference>
<dbReference type="CDD" id="cd01908">
    <property type="entry name" value="YafJ"/>
    <property type="match status" value="1"/>
</dbReference>
<accession>A0ABP8U320</accession>
<sequence>MCRLLGVVSKAPSRLTDTLSDMLEQFTELSGEHADGWGIAAWHDGGLTVVKEAVPAWSSQRYGEATETVTDAAITHIRLATPGLATEPNNTHPFSTGTLAFAHNGFFNPPDAIDELIDPDLLADAGGGTDSERYFLRVLSLLRTGDPVSAIAAAAADIRSRAEFASLNCLLLTKEALYAYTEEDPSSEVSQRRGPEFFRIRYLIEPGRVVVASTGFADSTPASSDRSIRWDVLPHRHVLEIRRSNLRVSVHRFPE</sequence>
<dbReference type="SUPFAM" id="SSF56235">
    <property type="entry name" value="N-terminal nucleophile aminohydrolases (Ntn hydrolases)"/>
    <property type="match status" value="1"/>
</dbReference>
<comment type="caution">
    <text evidence="3">The sequence shown here is derived from an EMBL/GenBank/DDBJ whole genome shotgun (WGS) entry which is preliminary data.</text>
</comment>
<proteinExistence type="predicted"/>
<feature type="domain" description="Glutamine amidotransferase type-2" evidence="2">
    <location>
        <begin position="2"/>
        <end position="255"/>
    </location>
</feature>
<name>A0ABP8U320_9ACTN</name>
<evidence type="ECO:0000259" key="2">
    <source>
        <dbReference type="PROSITE" id="PS51278"/>
    </source>
</evidence>
<dbReference type="InterPro" id="IPR026869">
    <property type="entry name" value="EgtC-like"/>
</dbReference>
<dbReference type="InterPro" id="IPR029055">
    <property type="entry name" value="Ntn_hydrolases_N"/>
</dbReference>
<organism evidence="3 4">
    <name type="scientific">Actinoallomurus vinaceus</name>
    <dbReference type="NCBI Taxonomy" id="1080074"/>
    <lineage>
        <taxon>Bacteria</taxon>
        <taxon>Bacillati</taxon>
        <taxon>Actinomycetota</taxon>
        <taxon>Actinomycetes</taxon>
        <taxon>Streptosporangiales</taxon>
        <taxon>Thermomonosporaceae</taxon>
        <taxon>Actinoallomurus</taxon>
    </lineage>
</organism>
<evidence type="ECO:0000313" key="3">
    <source>
        <dbReference type="EMBL" id="GAA4620282.1"/>
    </source>
</evidence>
<gene>
    <name evidence="3" type="ORF">GCM10023196_003630</name>
</gene>
<reference evidence="4" key="1">
    <citation type="journal article" date="2019" name="Int. J. Syst. Evol. Microbiol.">
        <title>The Global Catalogue of Microorganisms (GCM) 10K type strain sequencing project: providing services to taxonomists for standard genome sequencing and annotation.</title>
        <authorList>
            <consortium name="The Broad Institute Genomics Platform"/>
            <consortium name="The Broad Institute Genome Sequencing Center for Infectious Disease"/>
            <person name="Wu L."/>
            <person name="Ma J."/>
        </authorList>
    </citation>
    <scope>NUCLEOTIDE SEQUENCE [LARGE SCALE GENOMIC DNA]</scope>
    <source>
        <strain evidence="4">JCM 17939</strain>
    </source>
</reference>
<dbReference type="EMBL" id="BAABHK010000001">
    <property type="protein sequence ID" value="GAA4620282.1"/>
    <property type="molecule type" value="Genomic_DNA"/>
</dbReference>
<dbReference type="PANTHER" id="PTHR42824">
    <property type="entry name" value="GLUTAMINE AMIDOTRANSFERASE"/>
    <property type="match status" value="1"/>
</dbReference>
<dbReference type="Proteomes" id="UP001501442">
    <property type="component" value="Unassembled WGS sequence"/>
</dbReference>
<dbReference type="PANTHER" id="PTHR42824:SF1">
    <property type="entry name" value="GLUTAMINE AMIDOTRANSFERASE YAFJ-RELATED"/>
    <property type="match status" value="1"/>
</dbReference>